<dbReference type="InterPro" id="IPR047951">
    <property type="entry name" value="Transpos_ISL3"/>
</dbReference>
<dbReference type="Proteomes" id="UP000271554">
    <property type="component" value="Chromosome"/>
</dbReference>
<dbReference type="KEGG" id="shun:DWB77_00435"/>
<feature type="region of interest" description="Disordered" evidence="1">
    <location>
        <begin position="152"/>
        <end position="175"/>
    </location>
</feature>
<reference evidence="2 3" key="1">
    <citation type="submission" date="2018-10" db="EMBL/GenBank/DDBJ databases">
        <title>Relationship between Morphology and Antimicrobial Activity in Streptomyces.</title>
        <authorList>
            <person name="Kang H.J."/>
            <person name="Kim S.B."/>
        </authorList>
    </citation>
    <scope>NUCLEOTIDE SEQUENCE [LARGE SCALE GENOMIC DNA]</scope>
    <source>
        <strain evidence="2 3">BH38</strain>
    </source>
</reference>
<dbReference type="AlphaFoldDB" id="A0A387HCG4"/>
<sequence length="175" mass="20042">MVKVTQRRTLLDDYKPYLYERFTQGCRNASLLFREVRYQGFLGERTGVNRYIRQLKQGLETAPPTLALPKPRRALRWVMTHPDRLRPHEVLGLKALRAACPELDAAVEHVRTFAALMHDRRGQDVFDWIEQVHNSDLPSLQQFARGLLHDQDAVVAASPQPGSQAKSKDRSPESS</sequence>
<organism evidence="2 3">
    <name type="scientific">Streptomyces hundungensis</name>
    <dbReference type="NCBI Taxonomy" id="1077946"/>
    <lineage>
        <taxon>Bacteria</taxon>
        <taxon>Bacillati</taxon>
        <taxon>Actinomycetota</taxon>
        <taxon>Actinomycetes</taxon>
        <taxon>Kitasatosporales</taxon>
        <taxon>Streptomycetaceae</taxon>
        <taxon>Streptomyces</taxon>
    </lineage>
</organism>
<feature type="compositionally biased region" description="Basic and acidic residues" evidence="1">
    <location>
        <begin position="166"/>
        <end position="175"/>
    </location>
</feature>
<evidence type="ECO:0000256" key="1">
    <source>
        <dbReference type="SAM" id="MobiDB-lite"/>
    </source>
</evidence>
<dbReference type="OrthoDB" id="3238779at2"/>
<gene>
    <name evidence="2" type="ORF">DWB77_00435</name>
</gene>
<name>A0A387HCG4_9ACTN</name>
<dbReference type="PANTHER" id="PTHR33498">
    <property type="entry name" value="TRANSPOSASE FOR INSERTION SEQUENCE ELEMENT IS1557"/>
    <property type="match status" value="1"/>
</dbReference>
<accession>A0A387HCG4</accession>
<evidence type="ECO:0008006" key="4">
    <source>
        <dbReference type="Google" id="ProtNLM"/>
    </source>
</evidence>
<keyword evidence="3" id="KW-1185">Reference proteome</keyword>
<protein>
    <recommendedName>
        <fullName evidence="4">Transposase IS204/IS1001/IS1096/IS1165 DDE domain-containing protein</fullName>
    </recommendedName>
</protein>
<proteinExistence type="predicted"/>
<dbReference type="EMBL" id="CP032698">
    <property type="protein sequence ID" value="AYG78328.1"/>
    <property type="molecule type" value="Genomic_DNA"/>
</dbReference>
<evidence type="ECO:0000313" key="3">
    <source>
        <dbReference type="Proteomes" id="UP000271554"/>
    </source>
</evidence>
<dbReference type="PANTHER" id="PTHR33498:SF1">
    <property type="entry name" value="TRANSPOSASE FOR INSERTION SEQUENCE ELEMENT IS1557"/>
    <property type="match status" value="1"/>
</dbReference>
<evidence type="ECO:0000313" key="2">
    <source>
        <dbReference type="EMBL" id="AYG78328.1"/>
    </source>
</evidence>